<gene>
    <name evidence="3" type="ORF">HID58_016321</name>
</gene>
<sequence length="302" mass="33924">MITDAKTWLVANALCYILKFAVQHLDYLGVQVACVTAPWFLSIFINVLPWESVLRVWDVLLFEGNRVMLFRTALALMEFYALNKDNACSLYFLIEQLEQGVRELRKLVSDKKDQEAAMIQVLMGIEQEHKVTEDARRAAEQDAAAQRHAAQMEERAVMAESMLEATFQYHKAQPFIFTPSIKRTSAGYTVLGTPPTKGRNISNAFNTVPVSVLDTLVHPFFDELRDPLMHVSFLPPLFNFKPHAELKGVRVPVEIMAKLVPEHAEEAGSMARFVILSAARSKISGNRLSASWKGSNSGVLID</sequence>
<evidence type="ECO:0000256" key="1">
    <source>
        <dbReference type="SAM" id="Coils"/>
    </source>
</evidence>
<accession>A0ABQ8DMK5</accession>
<keyword evidence="1" id="KW-0175">Coiled coil</keyword>
<dbReference type="InterPro" id="IPR000195">
    <property type="entry name" value="Rab-GAP-TBC_dom"/>
</dbReference>
<protein>
    <recommendedName>
        <fullName evidence="2">Rab-GAP TBC domain-containing protein</fullName>
    </recommendedName>
</protein>
<dbReference type="InterPro" id="IPR035969">
    <property type="entry name" value="Rab-GAP_TBC_sf"/>
</dbReference>
<evidence type="ECO:0000313" key="3">
    <source>
        <dbReference type="EMBL" id="KAH0930594.1"/>
    </source>
</evidence>
<dbReference type="PROSITE" id="PS50086">
    <property type="entry name" value="TBC_RABGAP"/>
    <property type="match status" value="1"/>
</dbReference>
<evidence type="ECO:0000259" key="2">
    <source>
        <dbReference type="PROSITE" id="PS50086"/>
    </source>
</evidence>
<keyword evidence="4" id="KW-1185">Reference proteome</keyword>
<feature type="domain" description="Rab-GAP TBC" evidence="2">
    <location>
        <begin position="1"/>
        <end position="64"/>
    </location>
</feature>
<comment type="caution">
    <text evidence="3">The sequence shown here is derived from an EMBL/GenBank/DDBJ whole genome shotgun (WGS) entry which is preliminary data.</text>
</comment>
<organism evidence="3 4">
    <name type="scientific">Brassica napus</name>
    <name type="common">Rape</name>
    <dbReference type="NCBI Taxonomy" id="3708"/>
    <lineage>
        <taxon>Eukaryota</taxon>
        <taxon>Viridiplantae</taxon>
        <taxon>Streptophyta</taxon>
        <taxon>Embryophyta</taxon>
        <taxon>Tracheophyta</taxon>
        <taxon>Spermatophyta</taxon>
        <taxon>Magnoliopsida</taxon>
        <taxon>eudicotyledons</taxon>
        <taxon>Gunneridae</taxon>
        <taxon>Pentapetalae</taxon>
        <taxon>rosids</taxon>
        <taxon>malvids</taxon>
        <taxon>Brassicales</taxon>
        <taxon>Brassicaceae</taxon>
        <taxon>Brassiceae</taxon>
        <taxon>Brassica</taxon>
    </lineage>
</organism>
<evidence type="ECO:0000313" key="4">
    <source>
        <dbReference type="Proteomes" id="UP000824890"/>
    </source>
</evidence>
<dbReference type="Pfam" id="PF00566">
    <property type="entry name" value="RabGAP-TBC"/>
    <property type="match status" value="1"/>
</dbReference>
<proteinExistence type="predicted"/>
<name>A0ABQ8DMK5_BRANA</name>
<reference evidence="3 4" key="1">
    <citation type="submission" date="2021-05" db="EMBL/GenBank/DDBJ databases">
        <title>Genome Assembly of Synthetic Allotetraploid Brassica napus Reveals Homoeologous Exchanges between Subgenomes.</title>
        <authorList>
            <person name="Davis J.T."/>
        </authorList>
    </citation>
    <scope>NUCLEOTIDE SEQUENCE [LARGE SCALE GENOMIC DNA]</scope>
    <source>
        <strain evidence="4">cv. Da-Ae</strain>
        <tissue evidence="3">Seedling</tissue>
    </source>
</reference>
<dbReference type="PANTHER" id="PTHR47219">
    <property type="entry name" value="RAB GTPASE-ACTIVATING PROTEIN 1-LIKE"/>
    <property type="match status" value="1"/>
</dbReference>
<dbReference type="InterPro" id="IPR050302">
    <property type="entry name" value="Rab_GAP_TBC_domain"/>
</dbReference>
<dbReference type="SUPFAM" id="SSF47923">
    <property type="entry name" value="Ypt/Rab-GAP domain of gyp1p"/>
    <property type="match status" value="1"/>
</dbReference>
<dbReference type="Proteomes" id="UP000824890">
    <property type="component" value="Unassembled WGS sequence"/>
</dbReference>
<dbReference type="Gene3D" id="1.10.472.80">
    <property type="entry name" value="Ypt/Rab-GAP domain of gyp1p, domain 3"/>
    <property type="match status" value="1"/>
</dbReference>
<feature type="coiled-coil region" evidence="1">
    <location>
        <begin position="94"/>
        <end position="142"/>
    </location>
</feature>
<dbReference type="EMBL" id="JAGKQM010000004">
    <property type="protein sequence ID" value="KAH0930594.1"/>
    <property type="molecule type" value="Genomic_DNA"/>
</dbReference>
<dbReference type="PANTHER" id="PTHR47219:SF20">
    <property type="entry name" value="TBC1 DOMAIN FAMILY MEMBER 2B"/>
    <property type="match status" value="1"/>
</dbReference>